<dbReference type="Proteomes" id="UP000290289">
    <property type="component" value="Chromosome 11"/>
</dbReference>
<gene>
    <name evidence="1" type="ORF">DVH24_005993</name>
</gene>
<proteinExistence type="predicted"/>
<comment type="caution">
    <text evidence="1">The sequence shown here is derived from an EMBL/GenBank/DDBJ whole genome shotgun (WGS) entry which is preliminary data.</text>
</comment>
<reference evidence="1 2" key="1">
    <citation type="submission" date="2018-10" db="EMBL/GenBank/DDBJ databases">
        <title>A high-quality apple genome assembly.</title>
        <authorList>
            <person name="Hu J."/>
        </authorList>
    </citation>
    <scope>NUCLEOTIDE SEQUENCE [LARGE SCALE GENOMIC DNA]</scope>
    <source>
        <strain evidence="2">cv. HFTH1</strain>
        <tissue evidence="1">Young leaf</tissue>
    </source>
</reference>
<sequence>MFYGFRGCTYRTCISQSVHYEFGLNFDNLAVYTINHLLERKKDANLLDFSLVCVYTNCNHDGESGSVGASCGGVVLCRSVMYLLRRCENVSTFCTNTSEGKT</sequence>
<organism evidence="1 2">
    <name type="scientific">Malus domestica</name>
    <name type="common">Apple</name>
    <name type="synonym">Pyrus malus</name>
    <dbReference type="NCBI Taxonomy" id="3750"/>
    <lineage>
        <taxon>Eukaryota</taxon>
        <taxon>Viridiplantae</taxon>
        <taxon>Streptophyta</taxon>
        <taxon>Embryophyta</taxon>
        <taxon>Tracheophyta</taxon>
        <taxon>Spermatophyta</taxon>
        <taxon>Magnoliopsida</taxon>
        <taxon>eudicotyledons</taxon>
        <taxon>Gunneridae</taxon>
        <taxon>Pentapetalae</taxon>
        <taxon>rosids</taxon>
        <taxon>fabids</taxon>
        <taxon>Rosales</taxon>
        <taxon>Rosaceae</taxon>
        <taxon>Amygdaloideae</taxon>
        <taxon>Maleae</taxon>
        <taxon>Malus</taxon>
    </lineage>
</organism>
<dbReference type="AlphaFoldDB" id="A0A498IKN1"/>
<name>A0A498IKN1_MALDO</name>
<accession>A0A498IKN1</accession>
<dbReference type="EMBL" id="RDQH01000337">
    <property type="protein sequence ID" value="RXH83740.1"/>
    <property type="molecule type" value="Genomic_DNA"/>
</dbReference>
<evidence type="ECO:0000313" key="2">
    <source>
        <dbReference type="Proteomes" id="UP000290289"/>
    </source>
</evidence>
<evidence type="ECO:0000313" key="1">
    <source>
        <dbReference type="EMBL" id="RXH83740.1"/>
    </source>
</evidence>
<protein>
    <submittedName>
        <fullName evidence="1">Uncharacterized protein</fullName>
    </submittedName>
</protein>
<keyword evidence="2" id="KW-1185">Reference proteome</keyword>